<proteinExistence type="predicted"/>
<keyword evidence="2" id="KW-1185">Reference proteome</keyword>
<sequence>MHNVDIRFVRHVDDDDDLLILR</sequence>
<gene>
    <name evidence="1" type="primary">jg8814</name>
    <name evidence="1" type="ORF">PAEG_LOCUS25508</name>
</gene>
<feature type="non-terminal residue" evidence="1">
    <location>
        <position position="22"/>
    </location>
</feature>
<name>A0A8S4SCW1_9NEOP</name>
<comment type="caution">
    <text evidence="1">The sequence shown here is derived from an EMBL/GenBank/DDBJ whole genome shotgun (WGS) entry which is preliminary data.</text>
</comment>
<reference evidence="1" key="1">
    <citation type="submission" date="2022-03" db="EMBL/GenBank/DDBJ databases">
        <authorList>
            <person name="Lindestad O."/>
        </authorList>
    </citation>
    <scope>NUCLEOTIDE SEQUENCE</scope>
</reference>
<evidence type="ECO:0000313" key="1">
    <source>
        <dbReference type="EMBL" id="CAH2266908.1"/>
    </source>
</evidence>
<dbReference type="AlphaFoldDB" id="A0A8S4SCW1"/>
<organism evidence="1 2">
    <name type="scientific">Pararge aegeria aegeria</name>
    <dbReference type="NCBI Taxonomy" id="348720"/>
    <lineage>
        <taxon>Eukaryota</taxon>
        <taxon>Metazoa</taxon>
        <taxon>Ecdysozoa</taxon>
        <taxon>Arthropoda</taxon>
        <taxon>Hexapoda</taxon>
        <taxon>Insecta</taxon>
        <taxon>Pterygota</taxon>
        <taxon>Neoptera</taxon>
        <taxon>Endopterygota</taxon>
        <taxon>Lepidoptera</taxon>
        <taxon>Glossata</taxon>
        <taxon>Ditrysia</taxon>
        <taxon>Papilionoidea</taxon>
        <taxon>Nymphalidae</taxon>
        <taxon>Satyrinae</taxon>
        <taxon>Satyrini</taxon>
        <taxon>Parargina</taxon>
        <taxon>Pararge</taxon>
    </lineage>
</organism>
<dbReference type="EMBL" id="CAKXAJ010026328">
    <property type="protein sequence ID" value="CAH2266908.1"/>
    <property type="molecule type" value="Genomic_DNA"/>
</dbReference>
<accession>A0A8S4SCW1</accession>
<evidence type="ECO:0000313" key="2">
    <source>
        <dbReference type="Proteomes" id="UP000838756"/>
    </source>
</evidence>
<protein>
    <submittedName>
        <fullName evidence="1">Jg8814 protein</fullName>
    </submittedName>
</protein>
<dbReference type="Proteomes" id="UP000838756">
    <property type="component" value="Unassembled WGS sequence"/>
</dbReference>